<accession>A0ABR9ZNL0</accession>
<evidence type="ECO:0000256" key="1">
    <source>
        <dbReference type="ARBA" id="ARBA00018672"/>
    </source>
</evidence>
<feature type="domain" description="Response regulatory" evidence="4">
    <location>
        <begin position="3"/>
        <end position="118"/>
    </location>
</feature>
<reference evidence="5 6" key="1">
    <citation type="submission" date="2020-11" db="EMBL/GenBank/DDBJ databases">
        <title>Fusibacter basophilias sp. nov.</title>
        <authorList>
            <person name="Qiu D."/>
        </authorList>
    </citation>
    <scope>NUCLEOTIDE SEQUENCE [LARGE SCALE GENOMIC DNA]</scope>
    <source>
        <strain evidence="5 6">Q10-2</strain>
    </source>
</reference>
<dbReference type="SUPFAM" id="SSF52172">
    <property type="entry name" value="CheY-like"/>
    <property type="match status" value="1"/>
</dbReference>
<dbReference type="InterPro" id="IPR011006">
    <property type="entry name" value="CheY-like_superfamily"/>
</dbReference>
<sequence>MARIMIVDDSTVMRLNLKKILTSVGHTIVAEAQNGKEACLLYEKLKPELVTMDISMPVMTGVEATKAIISKFPDATIVMISALNQKKMVYEALKNGARHYIIKPIDQEKVISVLSEVLMTDNTTPVEDIDEIRKEALEQHPKEGFAVENINGKFFIRIKSHFNAEDMDKLNMTLQGIKYIKPLNICLDFGQLDALDDTFLNQLVIYAKEVIELGGAYESIAENLEFKRLLNQKEENFLK</sequence>
<keyword evidence="3" id="KW-0597">Phosphoprotein</keyword>
<feature type="modified residue" description="4-aspartylphosphate" evidence="3">
    <location>
        <position position="53"/>
    </location>
</feature>
<organism evidence="5 6">
    <name type="scientific">Fusibacter ferrireducens</name>
    <dbReference type="NCBI Taxonomy" id="2785058"/>
    <lineage>
        <taxon>Bacteria</taxon>
        <taxon>Bacillati</taxon>
        <taxon>Bacillota</taxon>
        <taxon>Clostridia</taxon>
        <taxon>Eubacteriales</taxon>
        <taxon>Eubacteriales Family XII. Incertae Sedis</taxon>
        <taxon>Fusibacter</taxon>
    </lineage>
</organism>
<gene>
    <name evidence="5" type="ORF">ISU02_02935</name>
</gene>
<dbReference type="PANTHER" id="PTHR43228">
    <property type="entry name" value="TWO-COMPONENT RESPONSE REGULATOR"/>
    <property type="match status" value="1"/>
</dbReference>
<dbReference type="Proteomes" id="UP000614200">
    <property type="component" value="Unassembled WGS sequence"/>
</dbReference>
<protein>
    <recommendedName>
        <fullName evidence="1">Stage 0 sporulation protein A homolog</fullName>
    </recommendedName>
</protein>
<dbReference type="SMART" id="SM00448">
    <property type="entry name" value="REC"/>
    <property type="match status" value="1"/>
</dbReference>
<evidence type="ECO:0000313" key="5">
    <source>
        <dbReference type="EMBL" id="MBF4692053.1"/>
    </source>
</evidence>
<evidence type="ECO:0000256" key="3">
    <source>
        <dbReference type="PROSITE-ProRule" id="PRU00169"/>
    </source>
</evidence>
<dbReference type="PANTHER" id="PTHR43228:SF1">
    <property type="entry name" value="TWO-COMPONENT RESPONSE REGULATOR ARR22"/>
    <property type="match status" value="1"/>
</dbReference>
<comment type="caution">
    <text evidence="5">The sequence shown here is derived from an EMBL/GenBank/DDBJ whole genome shotgun (WGS) entry which is preliminary data.</text>
</comment>
<dbReference type="InterPro" id="IPR001789">
    <property type="entry name" value="Sig_transdc_resp-reg_receiver"/>
</dbReference>
<proteinExistence type="predicted"/>
<evidence type="ECO:0000259" key="4">
    <source>
        <dbReference type="PROSITE" id="PS50110"/>
    </source>
</evidence>
<dbReference type="Pfam" id="PF00072">
    <property type="entry name" value="Response_reg"/>
    <property type="match status" value="1"/>
</dbReference>
<comment type="function">
    <text evidence="2">May play the central regulatory role in sporulation. It may be an element of the effector pathway responsible for the activation of sporulation genes in response to nutritional stress. Spo0A may act in concert with spo0H (a sigma factor) to control the expression of some genes that are critical to the sporulation process.</text>
</comment>
<keyword evidence="6" id="KW-1185">Reference proteome</keyword>
<dbReference type="PROSITE" id="PS50110">
    <property type="entry name" value="RESPONSE_REGULATORY"/>
    <property type="match status" value="1"/>
</dbReference>
<evidence type="ECO:0000313" key="6">
    <source>
        <dbReference type="Proteomes" id="UP000614200"/>
    </source>
</evidence>
<dbReference type="Gene3D" id="3.40.50.2300">
    <property type="match status" value="1"/>
</dbReference>
<name>A0ABR9ZNL0_9FIRM</name>
<evidence type="ECO:0000256" key="2">
    <source>
        <dbReference type="ARBA" id="ARBA00024867"/>
    </source>
</evidence>
<dbReference type="InterPro" id="IPR052048">
    <property type="entry name" value="ST_Response_Regulator"/>
</dbReference>
<dbReference type="EMBL" id="JADKNH010000001">
    <property type="protein sequence ID" value="MBF4692053.1"/>
    <property type="molecule type" value="Genomic_DNA"/>
</dbReference>
<dbReference type="RefSeq" id="WP_194700277.1">
    <property type="nucleotide sequence ID" value="NZ_JADKNH010000001.1"/>
</dbReference>